<sequence>MFYQKTHEGKAALRERAALSLRERQVMVLFNGNRSMADLVDLFGESVGVDVEHLRRRGLIVLQPGPARPPAAAAFSDLAEPDLPPPTQFLASTIDATLPSLDIPASVPRMSLDQLTALADVPPPNFAALAGHKDDELAADEPPRRGFKKGQLAAVVNGIDAEHMPQRSALAAQIYMTQVLMALATDAATQLIETSGDVRHDVDVLLYLAQGLGHTYAVAGEDVTLRVAMRVSRLLPEREVPMLLDCTLDYTPSGFSVLLYEFVLAGRETSF</sequence>
<dbReference type="RefSeq" id="WP_106702786.1">
    <property type="nucleotide sequence ID" value="NZ_CP027666.1"/>
</dbReference>
<dbReference type="Proteomes" id="UP000239709">
    <property type="component" value="Chromosome"/>
</dbReference>
<dbReference type="KEGG" id="otk:C6570_08305"/>
<dbReference type="AlphaFoldDB" id="A0A2S0MEN6"/>
<reference evidence="1 2" key="1">
    <citation type="submission" date="2018-03" db="EMBL/GenBank/DDBJ databases">
        <title>Genome sequencing of Ottowia sp.</title>
        <authorList>
            <person name="Kim S.-J."/>
            <person name="Heo J."/>
            <person name="Kwon S.-W."/>
        </authorList>
    </citation>
    <scope>NUCLEOTIDE SEQUENCE [LARGE SCALE GENOMIC DNA]</scope>
    <source>
        <strain evidence="1 2">KADR8-3</strain>
    </source>
</reference>
<evidence type="ECO:0000313" key="2">
    <source>
        <dbReference type="Proteomes" id="UP000239709"/>
    </source>
</evidence>
<evidence type="ECO:0000313" key="1">
    <source>
        <dbReference type="EMBL" id="AVO34231.1"/>
    </source>
</evidence>
<accession>A0A2S0MEN6</accession>
<dbReference type="EMBL" id="CP027666">
    <property type="protein sequence ID" value="AVO34231.1"/>
    <property type="molecule type" value="Genomic_DNA"/>
</dbReference>
<keyword evidence="2" id="KW-1185">Reference proteome</keyword>
<proteinExistence type="predicted"/>
<name>A0A2S0MEN6_9BURK</name>
<gene>
    <name evidence="1" type="ORF">C6570_08305</name>
</gene>
<dbReference type="OrthoDB" id="9823594at2"/>
<protein>
    <submittedName>
        <fullName evidence="1">Uncharacterized protein</fullName>
    </submittedName>
</protein>
<organism evidence="1 2">
    <name type="scientific">Ottowia oryzae</name>
    <dbReference type="NCBI Taxonomy" id="2109914"/>
    <lineage>
        <taxon>Bacteria</taxon>
        <taxon>Pseudomonadati</taxon>
        <taxon>Pseudomonadota</taxon>
        <taxon>Betaproteobacteria</taxon>
        <taxon>Burkholderiales</taxon>
        <taxon>Comamonadaceae</taxon>
        <taxon>Ottowia</taxon>
    </lineage>
</organism>